<evidence type="ECO:0000313" key="2">
    <source>
        <dbReference type="Proteomes" id="UP001230156"/>
    </source>
</evidence>
<sequence>MKSTRSVLYLFAVTRGRKGGEFGHCRLQLLGDEPAAALLRQTVEAHRTLLEWLDGHVPPEHSHDLVAIHRHFYEAARKQSGLQARAVTLAFKDFVQRRRGKIVEGAPLDEKLYGLKGIELVSIATLNGRVTIPFRVAGYGAEWNGKSPARLLEVAAKFELRIAVNLWVVEV</sequence>
<reference evidence="2" key="1">
    <citation type="submission" date="2023-08" db="EMBL/GenBank/DDBJ databases">
        <title>Rhodospirillaceae gen. nov., a novel taxon isolated from the Yangtze River Yuezi River estuary sludge.</title>
        <authorList>
            <person name="Ruan L."/>
        </authorList>
    </citation>
    <scope>NUCLEOTIDE SEQUENCE [LARGE SCALE GENOMIC DNA]</scope>
    <source>
        <strain evidence="2">R-7</strain>
    </source>
</reference>
<organism evidence="1 2">
    <name type="scientific">Dongia sedimenti</name>
    <dbReference type="NCBI Taxonomy" id="3064282"/>
    <lineage>
        <taxon>Bacteria</taxon>
        <taxon>Pseudomonadati</taxon>
        <taxon>Pseudomonadota</taxon>
        <taxon>Alphaproteobacteria</taxon>
        <taxon>Rhodospirillales</taxon>
        <taxon>Dongiaceae</taxon>
        <taxon>Dongia</taxon>
    </lineage>
</organism>
<name>A0ABU0YME8_9PROT</name>
<gene>
    <name evidence="1" type="ORF">Q8A70_14375</name>
</gene>
<comment type="caution">
    <text evidence="1">The sequence shown here is derived from an EMBL/GenBank/DDBJ whole genome shotgun (WGS) entry which is preliminary data.</text>
</comment>
<accession>A0ABU0YME8</accession>
<evidence type="ECO:0008006" key="3">
    <source>
        <dbReference type="Google" id="ProtNLM"/>
    </source>
</evidence>
<dbReference type="EMBL" id="JAUYVI010000004">
    <property type="protein sequence ID" value="MDQ7248867.1"/>
    <property type="molecule type" value="Genomic_DNA"/>
</dbReference>
<evidence type="ECO:0000313" key="1">
    <source>
        <dbReference type="EMBL" id="MDQ7248867.1"/>
    </source>
</evidence>
<proteinExistence type="predicted"/>
<keyword evidence="2" id="KW-1185">Reference proteome</keyword>
<protein>
    <recommendedName>
        <fullName evidence="3">HEPN domain-containing protein</fullName>
    </recommendedName>
</protein>
<dbReference type="RefSeq" id="WP_379956348.1">
    <property type="nucleotide sequence ID" value="NZ_JAUYVI010000004.1"/>
</dbReference>
<dbReference type="Proteomes" id="UP001230156">
    <property type="component" value="Unassembled WGS sequence"/>
</dbReference>